<proteinExistence type="predicted"/>
<feature type="compositionally biased region" description="Polar residues" evidence="1">
    <location>
        <begin position="51"/>
        <end position="69"/>
    </location>
</feature>
<feature type="region of interest" description="Disordered" evidence="1">
    <location>
        <begin position="51"/>
        <end position="103"/>
    </location>
</feature>
<feature type="compositionally biased region" description="Polar residues" evidence="1">
    <location>
        <begin position="88"/>
        <end position="103"/>
    </location>
</feature>
<dbReference type="EMBL" id="REGN01000050">
    <property type="protein sequence ID" value="RNA44859.1"/>
    <property type="molecule type" value="Genomic_DNA"/>
</dbReference>
<protein>
    <submittedName>
        <fullName evidence="2">Uncharacterized protein</fullName>
    </submittedName>
</protein>
<gene>
    <name evidence="2" type="ORF">BpHYR1_038192</name>
</gene>
<evidence type="ECO:0000313" key="2">
    <source>
        <dbReference type="EMBL" id="RNA44859.1"/>
    </source>
</evidence>
<evidence type="ECO:0000313" key="3">
    <source>
        <dbReference type="Proteomes" id="UP000276133"/>
    </source>
</evidence>
<dbReference type="Proteomes" id="UP000276133">
    <property type="component" value="Unassembled WGS sequence"/>
</dbReference>
<name>A0A3M7TA38_BRAPC</name>
<reference evidence="2 3" key="1">
    <citation type="journal article" date="2018" name="Sci. Rep.">
        <title>Genomic signatures of local adaptation to the degree of environmental predictability in rotifers.</title>
        <authorList>
            <person name="Franch-Gras L."/>
            <person name="Hahn C."/>
            <person name="Garcia-Roger E.M."/>
            <person name="Carmona M.J."/>
            <person name="Serra M."/>
            <person name="Gomez A."/>
        </authorList>
    </citation>
    <scope>NUCLEOTIDE SEQUENCE [LARGE SCALE GENOMIC DNA]</scope>
    <source>
        <strain evidence="2">HYR1</strain>
    </source>
</reference>
<evidence type="ECO:0000256" key="1">
    <source>
        <dbReference type="SAM" id="MobiDB-lite"/>
    </source>
</evidence>
<dbReference type="AlphaFoldDB" id="A0A3M7TA38"/>
<comment type="caution">
    <text evidence="2">The sequence shown here is derived from an EMBL/GenBank/DDBJ whole genome shotgun (WGS) entry which is preliminary data.</text>
</comment>
<keyword evidence="3" id="KW-1185">Reference proteome</keyword>
<sequence length="182" mass="20579">MIFCYTVSLFYFVVRLPENQKIIFTDSLQIIRQILDSNKSYTRSFALNSDAGETTSTDSDIGTSPSGITLASPPSSPQQPQQSPAKNYYTNFDQSNRSNYSPNINTPSLNYSSIIRQHSYLNAVQLNDFKINKLMQSNCLQLIYNPITKEALRNSNDSCNFGEEKANIMKLRKCVVAKIDSY</sequence>
<accession>A0A3M7TA38</accession>
<organism evidence="2 3">
    <name type="scientific">Brachionus plicatilis</name>
    <name type="common">Marine rotifer</name>
    <name type="synonym">Brachionus muelleri</name>
    <dbReference type="NCBI Taxonomy" id="10195"/>
    <lineage>
        <taxon>Eukaryota</taxon>
        <taxon>Metazoa</taxon>
        <taxon>Spiralia</taxon>
        <taxon>Gnathifera</taxon>
        <taxon>Rotifera</taxon>
        <taxon>Eurotatoria</taxon>
        <taxon>Monogononta</taxon>
        <taxon>Pseudotrocha</taxon>
        <taxon>Ploima</taxon>
        <taxon>Brachionidae</taxon>
        <taxon>Brachionus</taxon>
    </lineage>
</organism>